<gene>
    <name evidence="3" type="ORF">MON41_21630</name>
</gene>
<evidence type="ECO:0000313" key="4">
    <source>
        <dbReference type="Proteomes" id="UP001201985"/>
    </source>
</evidence>
<organism evidence="3 4">
    <name type="scientific">Teichococcus vastitatis</name>
    <dbReference type="NCBI Taxonomy" id="2307076"/>
    <lineage>
        <taxon>Bacteria</taxon>
        <taxon>Pseudomonadati</taxon>
        <taxon>Pseudomonadota</taxon>
        <taxon>Alphaproteobacteria</taxon>
        <taxon>Acetobacterales</taxon>
        <taxon>Roseomonadaceae</taxon>
        <taxon>Roseomonas</taxon>
    </lineage>
</organism>
<dbReference type="GO" id="GO:0016740">
    <property type="term" value="F:transferase activity"/>
    <property type="evidence" value="ECO:0007669"/>
    <property type="project" value="UniProtKB-KW"/>
</dbReference>
<dbReference type="PANTHER" id="PTHR48207:SF3">
    <property type="entry name" value="SUCCINATE--HYDROXYMETHYLGLUTARATE COA-TRANSFERASE"/>
    <property type="match status" value="1"/>
</dbReference>
<name>A0ABS9WAI6_9PROT</name>
<dbReference type="PANTHER" id="PTHR48207">
    <property type="entry name" value="SUCCINATE--HYDROXYMETHYLGLUTARATE COA-TRANSFERASE"/>
    <property type="match status" value="1"/>
</dbReference>
<comment type="caution">
    <text evidence="3">The sequence shown here is derived from an EMBL/GenBank/DDBJ whole genome shotgun (WGS) entry which is preliminary data.</text>
</comment>
<sequence length="390" mass="40563">MPEQSPLPLDGLFVVEIGHSLAGPFAGMVLADLGATVLKVENAGKGDHARDWGPPFADGAAVLFNAVNRGKRSLCADLRDQETAVALRRLILDRADVVLQNLRFGTLDRIGLGGAGLTEAKSSLVYCNVGAFGRTGPQRDAPGYDPLVQAASGLMSMLGHPGEPVSRVPIAINDIGTGIWAALGILAALLRRKETGRGGIVDVSLYETALTWLTIPASDYLASGVLPERLGSGVGNIVPHQAFECSDGPLMIAAGNDHLFRQLCHVLELDALAADARFATNGARVANRVTLIVLLSEAMRGRRVTELAGALEKAGVPCGPVNTLATALEHPQTAALGMVGTLPGNGVRTVALPLSLDGRRPPLAGPAPKLGEHQGMLSRAAPVPNKEDAT</sequence>
<dbReference type="Gene3D" id="3.40.50.10540">
    <property type="entry name" value="Crotonobetainyl-coa:carnitine coa-transferase, domain 1"/>
    <property type="match status" value="1"/>
</dbReference>
<dbReference type="RefSeq" id="WP_202910791.1">
    <property type="nucleotide sequence ID" value="NZ_JALBUU010000109.1"/>
</dbReference>
<dbReference type="InterPro" id="IPR023606">
    <property type="entry name" value="CoA-Trfase_III_dom_1_sf"/>
</dbReference>
<protein>
    <submittedName>
        <fullName evidence="3">CoA transferase</fullName>
    </submittedName>
</protein>
<dbReference type="InterPro" id="IPR044855">
    <property type="entry name" value="CoA-Trfase_III_dom3_sf"/>
</dbReference>
<feature type="region of interest" description="Disordered" evidence="2">
    <location>
        <begin position="357"/>
        <end position="390"/>
    </location>
</feature>
<dbReference type="Pfam" id="PF02515">
    <property type="entry name" value="CoA_transf_3"/>
    <property type="match status" value="1"/>
</dbReference>
<keyword evidence="1 3" id="KW-0808">Transferase</keyword>
<dbReference type="Proteomes" id="UP001201985">
    <property type="component" value="Unassembled WGS sequence"/>
</dbReference>
<dbReference type="InterPro" id="IPR050483">
    <property type="entry name" value="CoA-transferase_III_domain"/>
</dbReference>
<dbReference type="SUPFAM" id="SSF89796">
    <property type="entry name" value="CoA-transferase family III (CaiB/BaiF)"/>
    <property type="match status" value="1"/>
</dbReference>
<dbReference type="InterPro" id="IPR003673">
    <property type="entry name" value="CoA-Trfase_fam_III"/>
</dbReference>
<evidence type="ECO:0000313" key="3">
    <source>
        <dbReference type="EMBL" id="MCI0756257.1"/>
    </source>
</evidence>
<accession>A0ABS9WAI6</accession>
<dbReference type="Gene3D" id="3.30.1540.10">
    <property type="entry name" value="formyl-coa transferase, domain 3"/>
    <property type="match status" value="1"/>
</dbReference>
<evidence type="ECO:0000256" key="1">
    <source>
        <dbReference type="ARBA" id="ARBA00022679"/>
    </source>
</evidence>
<reference evidence="3 4" key="1">
    <citation type="submission" date="2022-03" db="EMBL/GenBank/DDBJ databases">
        <title>Complete genome analysis of Roseomonas KG 17.1 : a prolific producer of plant growth promoters.</title>
        <authorList>
            <person name="Saadouli I."/>
            <person name="Najjari A."/>
            <person name="Mosbah A."/>
            <person name="Ouzari H.I."/>
        </authorList>
    </citation>
    <scope>NUCLEOTIDE SEQUENCE [LARGE SCALE GENOMIC DNA]</scope>
    <source>
        <strain evidence="3 4">KG17-1</strain>
    </source>
</reference>
<dbReference type="EMBL" id="JALBUU010000109">
    <property type="protein sequence ID" value="MCI0756257.1"/>
    <property type="molecule type" value="Genomic_DNA"/>
</dbReference>
<evidence type="ECO:0000256" key="2">
    <source>
        <dbReference type="SAM" id="MobiDB-lite"/>
    </source>
</evidence>
<keyword evidence="4" id="KW-1185">Reference proteome</keyword>
<proteinExistence type="predicted"/>